<dbReference type="InterPro" id="IPR000801">
    <property type="entry name" value="Esterase-like"/>
</dbReference>
<dbReference type="InterPro" id="IPR029058">
    <property type="entry name" value="AB_hydrolase_fold"/>
</dbReference>
<evidence type="ECO:0000259" key="3">
    <source>
        <dbReference type="Pfam" id="PF13290"/>
    </source>
</evidence>
<dbReference type="EMBL" id="JBHUIK010000001">
    <property type="protein sequence ID" value="MFD2212637.1"/>
    <property type="molecule type" value="Genomic_DNA"/>
</dbReference>
<keyword evidence="1 2" id="KW-0732">Signal</keyword>
<dbReference type="RefSeq" id="WP_247342040.1">
    <property type="nucleotide sequence ID" value="NZ_CP095550.1"/>
</dbReference>
<dbReference type="Gene3D" id="3.40.50.1820">
    <property type="entry name" value="alpha/beta hydrolase"/>
    <property type="match status" value="1"/>
</dbReference>
<dbReference type="SUPFAM" id="SSF53474">
    <property type="entry name" value="alpha/beta-Hydrolases"/>
    <property type="match status" value="1"/>
</dbReference>
<gene>
    <name evidence="4" type="ORF">ACFSKK_02795</name>
</gene>
<dbReference type="PANTHER" id="PTHR43037">
    <property type="entry name" value="UNNAMED PRODUCT-RELATED"/>
    <property type="match status" value="1"/>
</dbReference>
<dbReference type="PANTHER" id="PTHR43037:SF1">
    <property type="entry name" value="BLL1128 PROTEIN"/>
    <property type="match status" value="1"/>
</dbReference>
<feature type="chain" id="PRO_5045772768" evidence="2">
    <location>
        <begin position="30"/>
        <end position="370"/>
    </location>
</feature>
<accession>A0ABW5BRP2</accession>
<dbReference type="Proteomes" id="UP001597318">
    <property type="component" value="Unassembled WGS sequence"/>
</dbReference>
<dbReference type="Pfam" id="PF00756">
    <property type="entry name" value="Esterase"/>
    <property type="match status" value="1"/>
</dbReference>
<feature type="signal peptide" evidence="2">
    <location>
        <begin position="1"/>
        <end position="29"/>
    </location>
</feature>
<evidence type="ECO:0000256" key="2">
    <source>
        <dbReference type="SAM" id="SignalP"/>
    </source>
</evidence>
<comment type="caution">
    <text evidence="4">The sequence shown here is derived from an EMBL/GenBank/DDBJ whole genome shotgun (WGS) entry which is preliminary data.</text>
</comment>
<dbReference type="Pfam" id="PF13290">
    <property type="entry name" value="CHB_HEX_C_1"/>
    <property type="match status" value="1"/>
</dbReference>
<organism evidence="4 5">
    <name type="scientific">Metabacillus endolithicus</name>
    <dbReference type="NCBI Taxonomy" id="1535204"/>
    <lineage>
        <taxon>Bacteria</taxon>
        <taxon>Bacillati</taxon>
        <taxon>Bacillota</taxon>
        <taxon>Bacilli</taxon>
        <taxon>Bacillales</taxon>
        <taxon>Bacillaceae</taxon>
        <taxon>Metabacillus</taxon>
    </lineage>
</organism>
<dbReference type="InterPro" id="IPR059177">
    <property type="entry name" value="GH29D-like_dom"/>
</dbReference>
<evidence type="ECO:0000313" key="5">
    <source>
        <dbReference type="Proteomes" id="UP001597318"/>
    </source>
</evidence>
<sequence length="370" mass="41391">MLKRKLKFFISTIVVTLSMFFLFSLSVFADNNPANGVVQPPSTSHNSGQYYKEQLVTLSTSTPGTKIYYTTDGSIPTKNSILYSEPIAINKDVTIKAFAFRGNVNEKALTRNKGNTSSEVVTFNYYFVNREDIADKFLELDYNNMPYRLYIPENYDPSVSYPLVLFLHGGGERGNDNQKQLLANDGAVIWAAPENQSKNPAFVLAPQARNQHDGGFGITRNSDNIIDLSSVFEFSEDLGKAYNILQKVIHDYNIDQNRLYSTGLSQGGYGTFNLNIAYPDLFAAMVPIAGGGNPETVHVLKDKPIWAFHAEDDAVIPVSHTRNAIEAIKEAGGNPIYTEYPAELGYNHASWVPAYDNKDMIDWMYRQVKQ</sequence>
<dbReference type="InterPro" id="IPR050955">
    <property type="entry name" value="Plant_Biomass_Hydrol_Est"/>
</dbReference>
<protein>
    <submittedName>
        <fullName evidence="4">Chitobiase/beta-hexosaminidase C-terminal domain-containing protein</fullName>
    </submittedName>
</protein>
<evidence type="ECO:0000256" key="1">
    <source>
        <dbReference type="ARBA" id="ARBA00022729"/>
    </source>
</evidence>
<proteinExistence type="predicted"/>
<evidence type="ECO:0000313" key="4">
    <source>
        <dbReference type="EMBL" id="MFD2212637.1"/>
    </source>
</evidence>
<reference evidence="5" key="1">
    <citation type="journal article" date="2019" name="Int. J. Syst. Evol. Microbiol.">
        <title>The Global Catalogue of Microorganisms (GCM) 10K type strain sequencing project: providing services to taxonomists for standard genome sequencing and annotation.</title>
        <authorList>
            <consortium name="The Broad Institute Genomics Platform"/>
            <consortium name="The Broad Institute Genome Sequencing Center for Infectious Disease"/>
            <person name="Wu L."/>
            <person name="Ma J."/>
        </authorList>
    </citation>
    <scope>NUCLEOTIDE SEQUENCE [LARGE SCALE GENOMIC DNA]</scope>
    <source>
        <strain evidence="5">CGMCC 1.15474</strain>
    </source>
</reference>
<feature type="domain" description="GH29D-like beta-sandwich" evidence="3">
    <location>
        <begin position="46"/>
        <end position="108"/>
    </location>
</feature>
<keyword evidence="5" id="KW-1185">Reference proteome</keyword>
<name>A0ABW5BRP2_9BACI</name>